<dbReference type="KEGG" id="mmav:RE476_01600"/>
<dbReference type="GeneID" id="84228795"/>
<gene>
    <name evidence="2" type="ORF">RE476_01600</name>
</gene>
<feature type="domain" description="DUF8180" evidence="1">
    <location>
        <begin position="8"/>
        <end position="66"/>
    </location>
</feature>
<evidence type="ECO:0000313" key="2">
    <source>
        <dbReference type="EMBL" id="WMW22541.1"/>
    </source>
</evidence>
<evidence type="ECO:0000259" key="1">
    <source>
        <dbReference type="Pfam" id="PF26551"/>
    </source>
</evidence>
<reference evidence="2" key="1">
    <citation type="submission" date="2023-08" db="EMBL/GenBank/DDBJ databases">
        <title>Methanolobus mangrovi sp. nov. and Methanolobus sediminis sp. nov, two novel methylotrophic methanogens isolated from mangrove sediments in China.</title>
        <authorList>
            <person name="Zhou J."/>
        </authorList>
    </citation>
    <scope>NUCLEOTIDE SEQUENCE</scope>
    <source>
        <strain evidence="2">FTZ2</strain>
    </source>
</reference>
<dbReference type="RefSeq" id="WP_309308555.1">
    <property type="nucleotide sequence ID" value="NZ_CP133594.1"/>
</dbReference>
<protein>
    <recommendedName>
        <fullName evidence="1">DUF8180 domain-containing protein</fullName>
    </recommendedName>
</protein>
<organism evidence="2 3">
    <name type="scientific">Methanolobus mangrovi</name>
    <dbReference type="NCBI Taxonomy" id="3072977"/>
    <lineage>
        <taxon>Archaea</taxon>
        <taxon>Methanobacteriati</taxon>
        <taxon>Methanobacteriota</taxon>
        <taxon>Stenosarchaea group</taxon>
        <taxon>Methanomicrobia</taxon>
        <taxon>Methanosarcinales</taxon>
        <taxon>Methanosarcinaceae</taxon>
        <taxon>Methanolobus</taxon>
    </lineage>
</organism>
<proteinExistence type="predicted"/>
<dbReference type="AlphaFoldDB" id="A0AA51UIY1"/>
<evidence type="ECO:0000313" key="3">
    <source>
        <dbReference type="Proteomes" id="UP001183006"/>
    </source>
</evidence>
<dbReference type="Pfam" id="PF26551">
    <property type="entry name" value="DUF8180"/>
    <property type="match status" value="1"/>
</dbReference>
<accession>A0AA51UIY1</accession>
<sequence length="67" mass="7741">MELDKPKLEHLIEHWVEHNDSHSKSFSEWAAKIEAAGYKEISEDIKMAAAKMDECSELLKKAKNKIE</sequence>
<keyword evidence="3" id="KW-1185">Reference proteome</keyword>
<name>A0AA51UIY1_9EURY</name>
<dbReference type="Proteomes" id="UP001183006">
    <property type="component" value="Chromosome"/>
</dbReference>
<dbReference type="EMBL" id="CP133594">
    <property type="protein sequence ID" value="WMW22541.1"/>
    <property type="molecule type" value="Genomic_DNA"/>
</dbReference>
<dbReference type="InterPro" id="IPR058493">
    <property type="entry name" value="DUF8180"/>
</dbReference>